<sequence>MMMMNGAAGIMDPLTPSRVAFPGLAGLA</sequence>
<evidence type="ECO:0000313" key="2">
    <source>
        <dbReference type="Proteomes" id="UP000265520"/>
    </source>
</evidence>
<organism evidence="1 2">
    <name type="scientific">Trifolium medium</name>
    <dbReference type="NCBI Taxonomy" id="97028"/>
    <lineage>
        <taxon>Eukaryota</taxon>
        <taxon>Viridiplantae</taxon>
        <taxon>Streptophyta</taxon>
        <taxon>Embryophyta</taxon>
        <taxon>Tracheophyta</taxon>
        <taxon>Spermatophyta</taxon>
        <taxon>Magnoliopsida</taxon>
        <taxon>eudicotyledons</taxon>
        <taxon>Gunneridae</taxon>
        <taxon>Pentapetalae</taxon>
        <taxon>rosids</taxon>
        <taxon>fabids</taxon>
        <taxon>Fabales</taxon>
        <taxon>Fabaceae</taxon>
        <taxon>Papilionoideae</taxon>
        <taxon>50 kb inversion clade</taxon>
        <taxon>NPAAA clade</taxon>
        <taxon>Hologalegina</taxon>
        <taxon>IRL clade</taxon>
        <taxon>Trifolieae</taxon>
        <taxon>Trifolium</taxon>
    </lineage>
</organism>
<dbReference type="EMBL" id="LXQA010702300">
    <property type="protein sequence ID" value="MCI66786.1"/>
    <property type="molecule type" value="Genomic_DNA"/>
</dbReference>
<comment type="caution">
    <text evidence="1">The sequence shown here is derived from an EMBL/GenBank/DDBJ whole genome shotgun (WGS) entry which is preliminary data.</text>
</comment>
<evidence type="ECO:0000313" key="1">
    <source>
        <dbReference type="EMBL" id="MCI66786.1"/>
    </source>
</evidence>
<name>A0A392U309_9FABA</name>
<dbReference type="Proteomes" id="UP000265520">
    <property type="component" value="Unassembled WGS sequence"/>
</dbReference>
<protein>
    <submittedName>
        <fullName evidence="1">Uncharacterized protein</fullName>
    </submittedName>
</protein>
<keyword evidence="2" id="KW-1185">Reference proteome</keyword>
<reference evidence="1 2" key="1">
    <citation type="journal article" date="2018" name="Front. Plant Sci.">
        <title>Red Clover (Trifolium pratense) and Zigzag Clover (T. medium) - A Picture of Genomic Similarities and Differences.</title>
        <authorList>
            <person name="Dluhosova J."/>
            <person name="Istvanek J."/>
            <person name="Nedelnik J."/>
            <person name="Repkova J."/>
        </authorList>
    </citation>
    <scope>NUCLEOTIDE SEQUENCE [LARGE SCALE GENOMIC DNA]</scope>
    <source>
        <strain evidence="2">cv. 10/8</strain>
        <tissue evidence="1">Leaf</tissue>
    </source>
</reference>
<accession>A0A392U309</accession>
<proteinExistence type="predicted"/>
<feature type="non-terminal residue" evidence="1">
    <location>
        <position position="28"/>
    </location>
</feature>
<dbReference type="AlphaFoldDB" id="A0A392U309"/>